<dbReference type="EMBL" id="GBXM01005344">
    <property type="protein sequence ID" value="JAI03234.1"/>
    <property type="molecule type" value="Transcribed_RNA"/>
</dbReference>
<reference evidence="1" key="2">
    <citation type="journal article" date="2015" name="Fish Shellfish Immunol.">
        <title>Early steps in the European eel (Anguilla anguilla)-Vibrio vulnificus interaction in the gills: Role of the RtxA13 toxin.</title>
        <authorList>
            <person name="Callol A."/>
            <person name="Pajuelo D."/>
            <person name="Ebbesson L."/>
            <person name="Teles M."/>
            <person name="MacKenzie S."/>
            <person name="Amaro C."/>
        </authorList>
    </citation>
    <scope>NUCLEOTIDE SEQUENCE</scope>
</reference>
<reference evidence="1" key="1">
    <citation type="submission" date="2014-11" db="EMBL/GenBank/DDBJ databases">
        <authorList>
            <person name="Amaro Gonzalez C."/>
        </authorList>
    </citation>
    <scope>NUCLEOTIDE SEQUENCE</scope>
</reference>
<protein>
    <submittedName>
        <fullName evidence="1">Uncharacterized protein</fullName>
    </submittedName>
</protein>
<organism evidence="1">
    <name type="scientific">Anguilla anguilla</name>
    <name type="common">European freshwater eel</name>
    <name type="synonym">Muraena anguilla</name>
    <dbReference type="NCBI Taxonomy" id="7936"/>
    <lineage>
        <taxon>Eukaryota</taxon>
        <taxon>Metazoa</taxon>
        <taxon>Chordata</taxon>
        <taxon>Craniata</taxon>
        <taxon>Vertebrata</taxon>
        <taxon>Euteleostomi</taxon>
        <taxon>Actinopterygii</taxon>
        <taxon>Neopterygii</taxon>
        <taxon>Teleostei</taxon>
        <taxon>Anguilliformes</taxon>
        <taxon>Anguillidae</taxon>
        <taxon>Anguilla</taxon>
    </lineage>
</organism>
<proteinExistence type="predicted"/>
<accession>A0A0E9XNG8</accession>
<evidence type="ECO:0000313" key="1">
    <source>
        <dbReference type="EMBL" id="JAI03234.1"/>
    </source>
</evidence>
<name>A0A0E9XNG8_ANGAN</name>
<dbReference type="AlphaFoldDB" id="A0A0E9XNG8"/>
<sequence>MTWCFVLNFWVYKGNLAGGTRHHGLICICIKPLNSTHFGTIVYYKSLAFLFDSYSTAHLAVLRS</sequence>